<dbReference type="STRING" id="490622.A0A395NUI4"/>
<reference evidence="1 2" key="1">
    <citation type="journal article" date="2018" name="PLoS Pathog.">
        <title>Evolution of structural diversity of trichothecenes, a family of toxins produced by plant pathogenic and entomopathogenic fungi.</title>
        <authorList>
            <person name="Proctor R.H."/>
            <person name="McCormick S.P."/>
            <person name="Kim H.S."/>
            <person name="Cardoza R.E."/>
            <person name="Stanley A.M."/>
            <person name="Lindo L."/>
            <person name="Kelly A."/>
            <person name="Brown D.W."/>
            <person name="Lee T."/>
            <person name="Vaughan M.M."/>
            <person name="Alexander N.J."/>
            <person name="Busman M."/>
            <person name="Gutierrez S."/>
        </authorList>
    </citation>
    <scope>NUCLEOTIDE SEQUENCE [LARGE SCALE GENOMIC DNA]</scope>
    <source>
        <strain evidence="1 2">IBT 40837</strain>
    </source>
</reference>
<dbReference type="AlphaFoldDB" id="A0A395NUI4"/>
<dbReference type="Proteomes" id="UP000266272">
    <property type="component" value="Unassembled WGS sequence"/>
</dbReference>
<comment type="caution">
    <text evidence="1">The sequence shown here is derived from an EMBL/GenBank/DDBJ whole genome shotgun (WGS) entry which is preliminary data.</text>
</comment>
<gene>
    <name evidence="1" type="ORF">TARUN_2606</name>
</gene>
<dbReference type="OrthoDB" id="5424209at2759"/>
<protein>
    <submittedName>
        <fullName evidence="1">Uncharacterized protein</fullName>
    </submittedName>
</protein>
<dbReference type="EMBL" id="PXOA01000148">
    <property type="protein sequence ID" value="RFU79633.1"/>
    <property type="molecule type" value="Genomic_DNA"/>
</dbReference>
<proteinExistence type="predicted"/>
<accession>A0A395NUI4</accession>
<evidence type="ECO:0000313" key="1">
    <source>
        <dbReference type="EMBL" id="RFU79633.1"/>
    </source>
</evidence>
<organism evidence="1 2">
    <name type="scientific">Trichoderma arundinaceum</name>
    <dbReference type="NCBI Taxonomy" id="490622"/>
    <lineage>
        <taxon>Eukaryota</taxon>
        <taxon>Fungi</taxon>
        <taxon>Dikarya</taxon>
        <taxon>Ascomycota</taxon>
        <taxon>Pezizomycotina</taxon>
        <taxon>Sordariomycetes</taxon>
        <taxon>Hypocreomycetidae</taxon>
        <taxon>Hypocreales</taxon>
        <taxon>Hypocreaceae</taxon>
        <taxon>Trichoderma</taxon>
    </lineage>
</organism>
<keyword evidence="2" id="KW-1185">Reference proteome</keyword>
<sequence length="545" mass="59506">MTMQQPAPPSAEESELYYYGLPSCPRLVARSSTHIWQNPQMPGFTTFTGTLNMYPKSLRPAGRHPLLHQLWNNATSSLRVQIVEAVSAASDWTAIDILRVGLNKEFYPTLLLAVKPDSLSWSRGHAIALRCKAILEDHGIHDVHCEIRESVVTLCTGGPSTTDSATEDSTPNDFQLSSMPITTPNAAIRADLSDCLGTKIAMKDMDGRAGTKGLYLALSPSSPSGGEPRIVVLTCRHVVIDPKTEGLQTYSRQASEPLKEVIQVDQPAFEEMLERLECATTQHRNAADRLSEQGKTDSAAIYSHLADSSKALLEAIKPYEASSSRVFGQLLYAPEFNSTSSGHGATWLRDWALIELLPGRHQAQHSALKNKVFVEALETFLFLVENNRKGWKGLPEPLEPIVENCTVELQQVVVPMGEIFSPVHFAEYVDEPAILVAKYGARGGLTLGLGNTLKSVVRHTETLDGDRESMSEEWAITSVSRATDRQAAFSKKGDSGSCIWDMAQRVAGIVMAGGGINGVNDVTYAQPVERLLADIRAHGFNVSLV</sequence>
<name>A0A395NUI4_TRIAR</name>
<evidence type="ECO:0000313" key="2">
    <source>
        <dbReference type="Proteomes" id="UP000266272"/>
    </source>
</evidence>